<comment type="subunit">
    <text evidence="3">UreD, UreF and UreG form a complex that acts as a GTP-hydrolysis-dependent molecular chaperone, activating the urease apoprotein by helping to assemble the nickel containing metallocenter of UreC. The UreE protein probably delivers the nickel.</text>
</comment>
<keyword evidence="3" id="KW-0963">Cytoplasm</keyword>
<evidence type="ECO:0000256" key="2">
    <source>
        <dbReference type="ARBA" id="ARBA00023186"/>
    </source>
</evidence>
<dbReference type="EMBL" id="JBBUKT010000009">
    <property type="protein sequence ID" value="MEK7952860.1"/>
    <property type="molecule type" value="Genomic_DNA"/>
</dbReference>
<sequence>MPSDASRSGTAAPFRQGEDPANIAAHESTSPPPPAGTTQSFRYDGDALLWLMQANDSQYPSGAYAHSYGLEELVESGSVKDAAGLERFLETQIVPALLTFELPYFVRAHEAALKEDAAGLLGLDADLDAWRLPAETRDASRRIGSRRLELLRQLSPSPLVEGHHAACPFSHHLVVTAIELSSLPVAFAARAFAFQTITGFATASMKLLRIGQTACQGIVRRTLERLGSHLETSLTRQPDGWFNPLLEIASLRHARADARLFIS</sequence>
<dbReference type="HAMAP" id="MF_01385">
    <property type="entry name" value="UreF"/>
    <property type="match status" value="1"/>
</dbReference>
<evidence type="ECO:0000313" key="6">
    <source>
        <dbReference type="Proteomes" id="UP001371305"/>
    </source>
</evidence>
<dbReference type="InterPro" id="IPR038277">
    <property type="entry name" value="UreF_sf"/>
</dbReference>
<comment type="function">
    <text evidence="3">Required for maturation of urease via the functional incorporation of the urease nickel metallocenter.</text>
</comment>
<evidence type="ECO:0000256" key="4">
    <source>
        <dbReference type="SAM" id="MobiDB-lite"/>
    </source>
</evidence>
<name>A0ABU9B1X6_9BACT</name>
<protein>
    <recommendedName>
        <fullName evidence="3">Urease accessory protein UreF</fullName>
    </recommendedName>
</protein>
<dbReference type="RefSeq" id="WP_341406619.1">
    <property type="nucleotide sequence ID" value="NZ_JBBUKT010000009.1"/>
</dbReference>
<keyword evidence="2 3" id="KW-0143">Chaperone</keyword>
<evidence type="ECO:0000256" key="1">
    <source>
        <dbReference type="ARBA" id="ARBA00022988"/>
    </source>
</evidence>
<dbReference type="Proteomes" id="UP001371305">
    <property type="component" value="Unassembled WGS sequence"/>
</dbReference>
<dbReference type="InterPro" id="IPR002639">
    <property type="entry name" value="UreF"/>
</dbReference>
<dbReference type="Gene3D" id="1.10.4190.10">
    <property type="entry name" value="Urease accessory protein UreF"/>
    <property type="match status" value="1"/>
</dbReference>
<evidence type="ECO:0000313" key="5">
    <source>
        <dbReference type="EMBL" id="MEK7952860.1"/>
    </source>
</evidence>
<keyword evidence="1 3" id="KW-0996">Nickel insertion</keyword>
<keyword evidence="6" id="KW-1185">Reference proteome</keyword>
<proteinExistence type="inferred from homology"/>
<accession>A0ABU9B1X6</accession>
<gene>
    <name evidence="3" type="primary">ureF</name>
    <name evidence="5" type="ORF">WKV53_20270</name>
</gene>
<comment type="similarity">
    <text evidence="3">Belongs to the UreF family.</text>
</comment>
<evidence type="ECO:0000256" key="3">
    <source>
        <dbReference type="HAMAP-Rule" id="MF_01385"/>
    </source>
</evidence>
<dbReference type="PANTHER" id="PTHR33620:SF1">
    <property type="entry name" value="UREASE ACCESSORY PROTEIN F"/>
    <property type="match status" value="1"/>
</dbReference>
<feature type="region of interest" description="Disordered" evidence="4">
    <location>
        <begin position="1"/>
        <end position="39"/>
    </location>
</feature>
<organism evidence="5 6">
    <name type="scientific">Luteolibacter soli</name>
    <dbReference type="NCBI Taxonomy" id="3135280"/>
    <lineage>
        <taxon>Bacteria</taxon>
        <taxon>Pseudomonadati</taxon>
        <taxon>Verrucomicrobiota</taxon>
        <taxon>Verrucomicrobiia</taxon>
        <taxon>Verrucomicrobiales</taxon>
        <taxon>Verrucomicrobiaceae</taxon>
        <taxon>Luteolibacter</taxon>
    </lineage>
</organism>
<dbReference type="PANTHER" id="PTHR33620">
    <property type="entry name" value="UREASE ACCESSORY PROTEIN F"/>
    <property type="match status" value="1"/>
</dbReference>
<reference evidence="5 6" key="1">
    <citation type="submission" date="2024-04" db="EMBL/GenBank/DDBJ databases">
        <title>Luteolibacter sp. isolated from soil.</title>
        <authorList>
            <person name="An J."/>
        </authorList>
    </citation>
    <scope>NUCLEOTIDE SEQUENCE [LARGE SCALE GENOMIC DNA]</scope>
    <source>
        <strain evidence="5 6">Y139</strain>
    </source>
</reference>
<dbReference type="Pfam" id="PF01730">
    <property type="entry name" value="UreF"/>
    <property type="match status" value="1"/>
</dbReference>
<comment type="caution">
    <text evidence="5">The sequence shown here is derived from an EMBL/GenBank/DDBJ whole genome shotgun (WGS) entry which is preliminary data.</text>
</comment>
<dbReference type="PIRSF" id="PIRSF009467">
    <property type="entry name" value="Ureas_acces_UreF"/>
    <property type="match status" value="1"/>
</dbReference>
<comment type="subcellular location">
    <subcellularLocation>
        <location evidence="3">Cytoplasm</location>
    </subcellularLocation>
</comment>